<dbReference type="EMBL" id="JAEFBK010000008">
    <property type="protein sequence ID" value="KAG7578839.1"/>
    <property type="molecule type" value="Genomic_DNA"/>
</dbReference>
<dbReference type="Proteomes" id="UP000694240">
    <property type="component" value="Chromosome 8"/>
</dbReference>
<sequence>MLKSHHYGLREKLINSRAAQHIQQVDWSARFNIAVEIANGLKLSPIFHRNIYQRIAWTRIWSLAFQISDSTITKATITGRTWYIAPGTDMALRCREKRPVKDLTDVKVLEEHFWFS</sequence>
<dbReference type="AlphaFoldDB" id="A0A8T2AZ54"/>
<name>A0A8T2AZ54_9BRAS</name>
<evidence type="ECO:0000313" key="1">
    <source>
        <dbReference type="EMBL" id="KAG7578839.1"/>
    </source>
</evidence>
<protein>
    <submittedName>
        <fullName evidence="1">Uncharacterized protein</fullName>
    </submittedName>
</protein>
<feature type="non-terminal residue" evidence="1">
    <location>
        <position position="116"/>
    </location>
</feature>
<reference evidence="1 2" key="1">
    <citation type="submission" date="2020-12" db="EMBL/GenBank/DDBJ databases">
        <title>Concerted genomic and epigenomic changes stabilize Arabidopsis allopolyploids.</title>
        <authorList>
            <person name="Chen Z."/>
        </authorList>
    </citation>
    <scope>NUCLEOTIDE SEQUENCE [LARGE SCALE GENOMIC DNA]</scope>
    <source>
        <strain evidence="1">Allo738</strain>
        <tissue evidence="1">Leaf</tissue>
    </source>
</reference>
<evidence type="ECO:0000313" key="2">
    <source>
        <dbReference type="Proteomes" id="UP000694240"/>
    </source>
</evidence>
<proteinExistence type="predicted"/>
<keyword evidence="2" id="KW-1185">Reference proteome</keyword>
<accession>A0A8T2AZ54</accession>
<gene>
    <name evidence="1" type="ORF">ISN45_Aa03g030000</name>
</gene>
<comment type="caution">
    <text evidence="1">The sequence shown here is derived from an EMBL/GenBank/DDBJ whole genome shotgun (WGS) entry which is preliminary data.</text>
</comment>
<organism evidence="1 2">
    <name type="scientific">Arabidopsis thaliana x Arabidopsis arenosa</name>
    <dbReference type="NCBI Taxonomy" id="1240361"/>
    <lineage>
        <taxon>Eukaryota</taxon>
        <taxon>Viridiplantae</taxon>
        <taxon>Streptophyta</taxon>
        <taxon>Embryophyta</taxon>
        <taxon>Tracheophyta</taxon>
        <taxon>Spermatophyta</taxon>
        <taxon>Magnoliopsida</taxon>
        <taxon>eudicotyledons</taxon>
        <taxon>Gunneridae</taxon>
        <taxon>Pentapetalae</taxon>
        <taxon>rosids</taxon>
        <taxon>malvids</taxon>
        <taxon>Brassicales</taxon>
        <taxon>Brassicaceae</taxon>
        <taxon>Camelineae</taxon>
        <taxon>Arabidopsis</taxon>
    </lineage>
</organism>